<evidence type="ECO:0000256" key="2">
    <source>
        <dbReference type="ARBA" id="ARBA00022908"/>
    </source>
</evidence>
<protein>
    <submittedName>
        <fullName evidence="6">Tyrosine recombinase XerC</fullName>
    </submittedName>
</protein>
<dbReference type="PANTHER" id="PTHR30629:SF6">
    <property type="entry name" value="PROPHAGE INTEGRASE INTA-RELATED"/>
    <property type="match status" value="1"/>
</dbReference>
<evidence type="ECO:0000256" key="1">
    <source>
        <dbReference type="ARBA" id="ARBA00008857"/>
    </source>
</evidence>
<dbReference type="GO" id="GO:0015074">
    <property type="term" value="P:DNA integration"/>
    <property type="evidence" value="ECO:0007669"/>
    <property type="project" value="UniProtKB-KW"/>
</dbReference>
<dbReference type="InterPro" id="IPR002104">
    <property type="entry name" value="Integrase_catalytic"/>
</dbReference>
<keyword evidence="2" id="KW-0229">DNA integration</keyword>
<keyword evidence="3" id="KW-0238">DNA-binding</keyword>
<dbReference type="Pfam" id="PF13356">
    <property type="entry name" value="Arm-DNA-bind_3"/>
    <property type="match status" value="1"/>
</dbReference>
<evidence type="ECO:0000259" key="5">
    <source>
        <dbReference type="PROSITE" id="PS51898"/>
    </source>
</evidence>
<reference evidence="7" key="1">
    <citation type="journal article" date="2016" name="Front. Microbiol.">
        <title>Molecular Keys to the Janthinobacterium and Duganella spp. Interaction with the Plant Pathogen Fusarium graminearum.</title>
        <authorList>
            <person name="Haack F.S."/>
            <person name="Poehlein A."/>
            <person name="Kroger C."/>
            <person name="Voigt C.A."/>
            <person name="Piepenbring M."/>
            <person name="Bode H.B."/>
            <person name="Daniel R."/>
            <person name="Schafer W."/>
            <person name="Streit W.R."/>
        </authorList>
    </citation>
    <scope>NUCLEOTIDE SEQUENCE [LARGE SCALE GENOMIC DNA]</scope>
    <source>
        <strain evidence="7">T54</strain>
    </source>
</reference>
<dbReference type="InterPro" id="IPR011010">
    <property type="entry name" value="DNA_brk_join_enz"/>
</dbReference>
<dbReference type="InterPro" id="IPR010998">
    <property type="entry name" value="Integrase_recombinase_N"/>
</dbReference>
<dbReference type="GO" id="GO:0003677">
    <property type="term" value="F:DNA binding"/>
    <property type="evidence" value="ECO:0007669"/>
    <property type="project" value="UniProtKB-KW"/>
</dbReference>
<dbReference type="InterPro" id="IPR050808">
    <property type="entry name" value="Phage_Integrase"/>
</dbReference>
<dbReference type="InterPro" id="IPR025166">
    <property type="entry name" value="Integrase_DNA_bind_dom"/>
</dbReference>
<dbReference type="Pfam" id="PF00589">
    <property type="entry name" value="Phage_integrase"/>
    <property type="match status" value="1"/>
</dbReference>
<dbReference type="SUPFAM" id="SSF56349">
    <property type="entry name" value="DNA breaking-rejoining enzymes"/>
    <property type="match status" value="1"/>
</dbReference>
<evidence type="ECO:0000313" key="6">
    <source>
        <dbReference type="EMBL" id="OFA09013.1"/>
    </source>
</evidence>
<gene>
    <name evidence="6" type="primary">xerC_1</name>
    <name evidence="6" type="ORF">DUPY_02550</name>
</gene>
<comment type="caution">
    <text evidence="6">The sequence shown here is derived from an EMBL/GenBank/DDBJ whole genome shotgun (WGS) entry which is preliminary data.</text>
</comment>
<evidence type="ECO:0000256" key="4">
    <source>
        <dbReference type="ARBA" id="ARBA00023172"/>
    </source>
</evidence>
<organism evidence="6 7">
    <name type="scientific">Duganella phyllosphaerae</name>
    <dbReference type="NCBI Taxonomy" id="762836"/>
    <lineage>
        <taxon>Bacteria</taxon>
        <taxon>Pseudomonadati</taxon>
        <taxon>Pseudomonadota</taxon>
        <taxon>Betaproteobacteria</taxon>
        <taxon>Burkholderiales</taxon>
        <taxon>Oxalobacteraceae</taxon>
        <taxon>Telluria group</taxon>
        <taxon>Duganella</taxon>
    </lineage>
</organism>
<proteinExistence type="inferred from homology"/>
<dbReference type="PANTHER" id="PTHR30629">
    <property type="entry name" value="PROPHAGE INTEGRASE"/>
    <property type="match status" value="1"/>
</dbReference>
<dbReference type="PATRIC" id="fig|762836.4.peg.269"/>
<evidence type="ECO:0000256" key="3">
    <source>
        <dbReference type="ARBA" id="ARBA00023125"/>
    </source>
</evidence>
<dbReference type="PROSITE" id="PS51898">
    <property type="entry name" value="TYR_RECOMBINASE"/>
    <property type="match status" value="1"/>
</dbReference>
<feature type="domain" description="Tyr recombinase" evidence="5">
    <location>
        <begin position="277"/>
        <end position="448"/>
    </location>
</feature>
<evidence type="ECO:0000313" key="7">
    <source>
        <dbReference type="Proteomes" id="UP000175989"/>
    </source>
</evidence>
<keyword evidence="7" id="KW-1185">Reference proteome</keyword>
<name>A0A1E7X773_9BURK</name>
<dbReference type="Gene3D" id="1.10.150.130">
    <property type="match status" value="1"/>
</dbReference>
<comment type="similarity">
    <text evidence="1">Belongs to the 'phage' integrase family.</text>
</comment>
<dbReference type="EMBL" id="LROM01000024">
    <property type="protein sequence ID" value="OFA09013.1"/>
    <property type="molecule type" value="Genomic_DNA"/>
</dbReference>
<dbReference type="InterPro" id="IPR038488">
    <property type="entry name" value="Integrase_DNA-bd_sf"/>
</dbReference>
<dbReference type="Proteomes" id="UP000175989">
    <property type="component" value="Unassembled WGS sequence"/>
</dbReference>
<dbReference type="GO" id="GO:0006310">
    <property type="term" value="P:DNA recombination"/>
    <property type="evidence" value="ECO:0007669"/>
    <property type="project" value="UniProtKB-KW"/>
</dbReference>
<accession>A0A1E7X773</accession>
<dbReference type="AlphaFoldDB" id="A0A1E7X773"/>
<dbReference type="InterPro" id="IPR013762">
    <property type="entry name" value="Integrase-like_cat_sf"/>
</dbReference>
<keyword evidence="4" id="KW-0233">DNA recombination</keyword>
<dbReference type="Gene3D" id="3.30.160.390">
    <property type="entry name" value="Integrase, DNA-binding domain"/>
    <property type="match status" value="1"/>
</dbReference>
<dbReference type="Gene3D" id="1.10.443.10">
    <property type="entry name" value="Intergrase catalytic core"/>
    <property type="match status" value="1"/>
</dbReference>
<sequence>MQMCVDRYATIWVTWRLHGAYTERLHEVIVKKIKFAAGRVEEFACEGGNSQSFLWDTASPGLGLRVTSKGAKSYIFQGKLNGATIRLTIGDPRTWDIAKAQAEARRLKVLLDNGQDPRKVRDDALAAVRDARAMQEAAVVAEQEKQLRESVTLGGVWPEYIADRIATREAGWSEHHIVAHRKIIQDGGHPRKRSPALTKAGPLWSLSSLRLIDLTNERVEAWAREEAKTRPSSARLAWRLLKAFMNWCASHKTYSSMVTSNPTKSARVRESLGKEKRRHDVLQREMLQSWFSAVRKIGNPVIAAYLQVLLLTGARREELAALKWTDVNFQWGSIKLSDKVEDFRMVPLTPFVAQLLANLPRRNAFVFSSPASASGHIAEPRIAHNEAVAVANLPQLTLHGLRRSFATLSEWIEMPNGIAAQIQGHAPQGVREQNYIRRPLDLLRVWHAKIETWILKQASVEPVSSPVILRVVGV</sequence>